<keyword evidence="7 9" id="KW-0378">Hydrolase</keyword>
<dbReference type="Pfam" id="PF13023">
    <property type="entry name" value="HD_3"/>
    <property type="match status" value="1"/>
</dbReference>
<evidence type="ECO:0000256" key="2">
    <source>
        <dbReference type="ARBA" id="ARBA00001936"/>
    </source>
</evidence>
<dbReference type="AlphaFoldDB" id="M1P2L7"/>
<dbReference type="PANTHER" id="PTHR11845">
    <property type="entry name" value="5'-DEOXYNUCLEOTIDASE HDDC2"/>
    <property type="match status" value="1"/>
</dbReference>
<dbReference type="InterPro" id="IPR006674">
    <property type="entry name" value="HD_domain"/>
</dbReference>
<evidence type="ECO:0000256" key="3">
    <source>
        <dbReference type="ARBA" id="ARBA00001941"/>
    </source>
</evidence>
<sequence length="216" mass="25127">MQFMDYNQNAENSEDSNINWKRLAEFFFEVGMLRKTPRTGYQFLGSGSESVAEHSFRTTVIGYSLARLSGADWTKVVLMCLFHDLKEARIGDFNYVNRMYNTALEDRALRDSLAETGLEEAIHSAHLELEQTDSFEASLAQDADQLDFILNLKEQKDLGNPYGSKWLHYALKRLRTEFAEQMASRILETDHTDWWFKSADDDWWAVRNGSDDRNRE</sequence>
<protein>
    <recommendedName>
        <fullName evidence="5">5'-deoxynucleotidase</fullName>
        <ecNumber evidence="5">3.1.3.89</ecNumber>
    </recommendedName>
</protein>
<accession>M1P2L7</accession>
<evidence type="ECO:0000256" key="7">
    <source>
        <dbReference type="ARBA" id="ARBA00022801"/>
    </source>
</evidence>
<dbReference type="PANTHER" id="PTHR11845:SF13">
    <property type="entry name" value="5'-DEOXYNUCLEOTIDASE HDDC2"/>
    <property type="match status" value="1"/>
</dbReference>
<comment type="catalytic activity">
    <reaction evidence="1">
        <text>a 2'-deoxyribonucleoside 5'-phosphate + H2O = a 2'-deoxyribonucleoside + phosphate</text>
        <dbReference type="Rhea" id="RHEA:36167"/>
        <dbReference type="ChEBI" id="CHEBI:15377"/>
        <dbReference type="ChEBI" id="CHEBI:18274"/>
        <dbReference type="ChEBI" id="CHEBI:43474"/>
        <dbReference type="ChEBI" id="CHEBI:65317"/>
        <dbReference type="EC" id="3.1.3.89"/>
    </reaction>
</comment>
<evidence type="ECO:0000256" key="5">
    <source>
        <dbReference type="ARBA" id="ARBA00012964"/>
    </source>
</evidence>
<dbReference type="Gene3D" id="1.10.3210.10">
    <property type="entry name" value="Hypothetical protein af1432"/>
    <property type="match status" value="1"/>
</dbReference>
<dbReference type="EC" id="3.1.3.89" evidence="5"/>
<dbReference type="SUPFAM" id="SSF109604">
    <property type="entry name" value="HD-domain/PDEase-like"/>
    <property type="match status" value="1"/>
</dbReference>
<keyword evidence="6" id="KW-0479">Metal-binding</keyword>
<gene>
    <name evidence="9" type="ORF">FLSS-16_0007</name>
</gene>
<dbReference type="SMART" id="SM00471">
    <property type="entry name" value="HDc"/>
    <property type="match status" value="1"/>
</dbReference>
<comment type="subunit">
    <text evidence="4">Homodimer.</text>
</comment>
<evidence type="ECO:0000256" key="1">
    <source>
        <dbReference type="ARBA" id="ARBA00001638"/>
    </source>
</evidence>
<comment type="cofactor">
    <cofactor evidence="3">
        <name>Co(2+)</name>
        <dbReference type="ChEBI" id="CHEBI:48828"/>
    </cofactor>
</comment>
<evidence type="ECO:0000313" key="9">
    <source>
        <dbReference type="EMBL" id="AGF93666.1"/>
    </source>
</evidence>
<organism evidence="9">
    <name type="scientific">uncultured organism</name>
    <dbReference type="NCBI Taxonomy" id="155900"/>
    <lineage>
        <taxon>unclassified sequences</taxon>
        <taxon>environmental samples</taxon>
    </lineage>
</organism>
<evidence type="ECO:0000259" key="8">
    <source>
        <dbReference type="SMART" id="SM00471"/>
    </source>
</evidence>
<dbReference type="InterPro" id="IPR039356">
    <property type="entry name" value="YfbR/HDDC2"/>
</dbReference>
<feature type="domain" description="HD/PDEase" evidence="8">
    <location>
        <begin position="47"/>
        <end position="158"/>
    </location>
</feature>
<comment type="cofactor">
    <cofactor evidence="2">
        <name>Mn(2+)</name>
        <dbReference type="ChEBI" id="CHEBI:29035"/>
    </cofactor>
</comment>
<dbReference type="InterPro" id="IPR003607">
    <property type="entry name" value="HD/PDEase_dom"/>
</dbReference>
<dbReference type="EMBL" id="JX684102">
    <property type="protein sequence ID" value="AGF93666.1"/>
    <property type="molecule type" value="Genomic_DNA"/>
</dbReference>
<dbReference type="GO" id="GO:0046872">
    <property type="term" value="F:metal ion binding"/>
    <property type="evidence" value="ECO:0007669"/>
    <property type="project" value="UniProtKB-KW"/>
</dbReference>
<evidence type="ECO:0000256" key="6">
    <source>
        <dbReference type="ARBA" id="ARBA00022723"/>
    </source>
</evidence>
<reference evidence="9" key="1">
    <citation type="journal article" date="2013" name="Syst. Appl. Microbiol.">
        <title>New insights into the archaeal diversity of a hypersaline microbial mat obtained by a metagenomic approach.</title>
        <authorList>
            <person name="Lopez-Lopez A."/>
            <person name="Richter M."/>
            <person name="Pena A."/>
            <person name="Tamames J."/>
            <person name="Rossello-Mora R."/>
        </authorList>
    </citation>
    <scope>NUCLEOTIDE SEQUENCE</scope>
</reference>
<dbReference type="GO" id="GO:0002953">
    <property type="term" value="F:5'-deoxynucleotidase activity"/>
    <property type="evidence" value="ECO:0007669"/>
    <property type="project" value="UniProtKB-EC"/>
</dbReference>
<evidence type="ECO:0000256" key="4">
    <source>
        <dbReference type="ARBA" id="ARBA00011738"/>
    </source>
</evidence>
<name>M1P2L7_9ZZZZ</name>
<proteinExistence type="predicted"/>